<dbReference type="Proteomes" id="UP001213979">
    <property type="component" value="Unassembled WGS sequence"/>
</dbReference>
<comment type="subcellular location">
    <subcellularLocation>
        <location evidence="1">Cell surface</location>
    </subcellularLocation>
</comment>
<comment type="caution">
    <text evidence="5">The sequence shown here is derived from an EMBL/GenBank/DDBJ whole genome shotgun (WGS) entry which is preliminary data.</text>
</comment>
<dbReference type="InterPro" id="IPR045584">
    <property type="entry name" value="Pilin-like"/>
</dbReference>
<dbReference type="GO" id="GO:0030420">
    <property type="term" value="P:establishment of competence for transformation"/>
    <property type="evidence" value="ECO:0007669"/>
    <property type="project" value="UniProtKB-KW"/>
</dbReference>
<keyword evidence="3" id="KW-1133">Transmembrane helix</keyword>
<evidence type="ECO:0000313" key="5">
    <source>
        <dbReference type="EMBL" id="MED5050819.1"/>
    </source>
</evidence>
<dbReference type="EMBL" id="JARTLI010000004">
    <property type="protein sequence ID" value="MED5050819.1"/>
    <property type="molecule type" value="Genomic_DNA"/>
</dbReference>
<dbReference type="PIRSF" id="PIRSF021292">
    <property type="entry name" value="Competence_ComGD"/>
    <property type="match status" value="1"/>
</dbReference>
<keyword evidence="3" id="KW-0472">Membrane</keyword>
<dbReference type="NCBIfam" id="TIGR02532">
    <property type="entry name" value="IV_pilin_GFxxxE"/>
    <property type="match status" value="1"/>
</dbReference>
<dbReference type="RefSeq" id="WP_066145823.1">
    <property type="nucleotide sequence ID" value="NZ_JAGUQN010000001.1"/>
</dbReference>
<evidence type="ECO:0000256" key="2">
    <source>
        <dbReference type="ARBA" id="ARBA00023287"/>
    </source>
</evidence>
<evidence type="ECO:0000256" key="3">
    <source>
        <dbReference type="SAM" id="Phobius"/>
    </source>
</evidence>
<name>A0ABD5IRD9_9BACL</name>
<dbReference type="SUPFAM" id="SSF54523">
    <property type="entry name" value="Pili subunits"/>
    <property type="match status" value="1"/>
</dbReference>
<evidence type="ECO:0000256" key="1">
    <source>
        <dbReference type="ARBA" id="ARBA00004241"/>
    </source>
</evidence>
<keyword evidence="2" id="KW-0178">Competence</keyword>
<dbReference type="Gene3D" id="3.30.700.10">
    <property type="entry name" value="Glycoprotein, Type 4 Pilin"/>
    <property type="match status" value="1"/>
</dbReference>
<keyword evidence="3" id="KW-0812">Transmembrane</keyword>
<evidence type="ECO:0000313" key="7">
    <source>
        <dbReference type="Proteomes" id="UP001339962"/>
    </source>
</evidence>
<dbReference type="NCBIfam" id="NF040982">
    <property type="entry name" value="ComGD"/>
    <property type="match status" value="1"/>
</dbReference>
<dbReference type="EMBL" id="JAQOTG010000001">
    <property type="protein sequence ID" value="MDE8562573.1"/>
    <property type="molecule type" value="Genomic_DNA"/>
</dbReference>
<dbReference type="Proteomes" id="UP001339962">
    <property type="component" value="Unassembled WGS sequence"/>
</dbReference>
<organism evidence="5 7">
    <name type="scientific">Anoxybacteroides rupiense</name>
    <dbReference type="NCBI Taxonomy" id="311460"/>
    <lineage>
        <taxon>Bacteria</taxon>
        <taxon>Bacillati</taxon>
        <taxon>Bacillota</taxon>
        <taxon>Bacilli</taxon>
        <taxon>Bacillales</taxon>
        <taxon>Anoxybacillaceae</taxon>
        <taxon>Anoxybacteroides</taxon>
    </lineage>
</organism>
<keyword evidence="6" id="KW-1185">Reference proteome</keyword>
<accession>A0ABD5IRD9</accession>
<dbReference type="InterPro" id="IPR016785">
    <property type="entry name" value="ComGD"/>
</dbReference>
<dbReference type="PROSITE" id="PS00409">
    <property type="entry name" value="PROKAR_NTER_METHYL"/>
    <property type="match status" value="1"/>
</dbReference>
<dbReference type="Pfam" id="PF07963">
    <property type="entry name" value="N_methyl"/>
    <property type="match status" value="1"/>
</dbReference>
<protein>
    <submittedName>
        <fullName evidence="5">Competence type IV pilus minor pilin ComGD</fullName>
    </submittedName>
</protein>
<dbReference type="AlphaFoldDB" id="A0ABD5IRD9"/>
<gene>
    <name evidence="5" type="primary">comGD</name>
    <name evidence="5" type="ORF">P9850_02905</name>
    <name evidence="4" type="ORF">PNH38_01605</name>
</gene>
<sequence length="148" mass="16993">MRVRNKRGFTLIELLVVLTVIGVLTAVCIPHMDQFLQASEEKYVIEQLTDDLLYAQQYALTHKTAVMLIFYNGQRKYRITESYTFGRTLIERQLPSSWMIELATLQSPLSFLPNGNVNKSGTVFFKKGSSVYKVVFLLGKGRFYAQKL</sequence>
<feature type="transmembrane region" description="Helical" evidence="3">
    <location>
        <begin position="12"/>
        <end position="32"/>
    </location>
</feature>
<reference evidence="5 7" key="2">
    <citation type="submission" date="2023-03" db="EMBL/GenBank/DDBJ databases">
        <title>Bacillus Genome Sequencing.</title>
        <authorList>
            <person name="Dunlap C."/>
        </authorList>
    </citation>
    <scope>NUCLEOTIDE SEQUENCE [LARGE SCALE GENOMIC DNA]</scope>
    <source>
        <strain evidence="5 7">NRS-38</strain>
    </source>
</reference>
<dbReference type="InterPro" id="IPR012902">
    <property type="entry name" value="N_methyl_site"/>
</dbReference>
<reference evidence="4 6" key="1">
    <citation type="submission" date="2023-01" db="EMBL/GenBank/DDBJ databases">
        <title>Genome-based reclassification of Anoxybacillus geothermalis as a later heterotypic synonym of Anoxybacillus rupiensis.</title>
        <authorList>
            <person name="Inan Bektas K."/>
            <person name="Canakci S."/>
            <person name="Belduz A.A."/>
            <person name="Guler H.H."/>
        </authorList>
    </citation>
    <scope>NUCLEOTIDE SEQUENCE [LARGE SCALE GENOMIC DNA]</scope>
    <source>
        <strain evidence="4 6">DSM 17127</strain>
    </source>
</reference>
<evidence type="ECO:0000313" key="4">
    <source>
        <dbReference type="EMBL" id="MDE8562573.1"/>
    </source>
</evidence>
<evidence type="ECO:0000313" key="6">
    <source>
        <dbReference type="Proteomes" id="UP001213979"/>
    </source>
</evidence>
<dbReference type="GO" id="GO:0009986">
    <property type="term" value="C:cell surface"/>
    <property type="evidence" value="ECO:0007669"/>
    <property type="project" value="UniProtKB-SubCell"/>
</dbReference>
<proteinExistence type="predicted"/>